<dbReference type="RefSeq" id="WP_175048542.1">
    <property type="nucleotide sequence ID" value="NZ_CADIKC010000001.1"/>
</dbReference>
<sequence>MQIHTQSGPVRIVNEPAYSFGSHDNVRTYPLEVRLSDGTLTSVHAVELNGLGVVVVGARGGCSAVHEHSAVAIKDKLYLAVGDHVVCLSLDFPHRLVWATQVDTATCFGIFWEGKRAALISHGELEIVRLTPQGDVIWSASGADVFSEGFSLLSDCIEVVDFNRTTYRLDYTTGEAIV</sequence>
<proteinExistence type="predicted"/>
<protein>
    <submittedName>
        <fullName evidence="1">Uncharacterized protein</fullName>
    </submittedName>
</protein>
<dbReference type="EMBL" id="CADIKC010000001">
    <property type="protein sequence ID" value="CAB3638821.1"/>
    <property type="molecule type" value="Genomic_DNA"/>
</dbReference>
<dbReference type="Proteomes" id="UP000494255">
    <property type="component" value="Unassembled WGS sequence"/>
</dbReference>
<dbReference type="AlphaFoldDB" id="A0A6J4ZPP7"/>
<gene>
    <name evidence="1" type="ORF">LMG24238_00090</name>
</gene>
<name>A0A6J4ZPP7_9BURK</name>
<keyword evidence="2" id="KW-1185">Reference proteome</keyword>
<reference evidence="1 2" key="1">
    <citation type="submission" date="2020-04" db="EMBL/GenBank/DDBJ databases">
        <authorList>
            <person name="De Canck E."/>
        </authorList>
    </citation>
    <scope>NUCLEOTIDE SEQUENCE [LARGE SCALE GENOMIC DNA]</scope>
    <source>
        <strain evidence="1 2">LMG 24238</strain>
    </source>
</reference>
<evidence type="ECO:0000313" key="1">
    <source>
        <dbReference type="EMBL" id="CAB3638821.1"/>
    </source>
</evidence>
<organism evidence="1 2">
    <name type="scientific">Paraburkholderia sediminicola</name>
    <dbReference type="NCBI Taxonomy" id="458836"/>
    <lineage>
        <taxon>Bacteria</taxon>
        <taxon>Pseudomonadati</taxon>
        <taxon>Pseudomonadota</taxon>
        <taxon>Betaproteobacteria</taxon>
        <taxon>Burkholderiales</taxon>
        <taxon>Burkholderiaceae</taxon>
        <taxon>Paraburkholderia</taxon>
    </lineage>
</organism>
<dbReference type="GeneID" id="97038762"/>
<evidence type="ECO:0000313" key="2">
    <source>
        <dbReference type="Proteomes" id="UP000494255"/>
    </source>
</evidence>
<accession>A0A6J4ZPP7</accession>